<reference evidence="2" key="1">
    <citation type="submission" date="2023-07" db="EMBL/GenBank/DDBJ databases">
        <title>Sequencing the genomes of 1000 actinobacteria strains.</title>
        <authorList>
            <person name="Klenk H.-P."/>
        </authorList>
    </citation>
    <scope>NUCLEOTIDE SEQUENCE</scope>
    <source>
        <strain evidence="2">DSM 44707</strain>
    </source>
</reference>
<dbReference type="InterPro" id="IPR012334">
    <property type="entry name" value="Pectin_lyas_fold"/>
</dbReference>
<evidence type="ECO:0000256" key="1">
    <source>
        <dbReference type="SAM" id="Phobius"/>
    </source>
</evidence>
<keyword evidence="1" id="KW-0812">Transmembrane</keyword>
<dbReference type="AlphaFoldDB" id="A0AAE3YWQ4"/>
<dbReference type="Gene3D" id="2.160.20.10">
    <property type="entry name" value="Single-stranded right-handed beta-helix, Pectin lyase-like"/>
    <property type="match status" value="1"/>
</dbReference>
<dbReference type="RefSeq" id="WP_310375292.1">
    <property type="nucleotide sequence ID" value="NZ_JAVDYB010000001.1"/>
</dbReference>
<keyword evidence="3" id="KW-1185">Reference proteome</keyword>
<gene>
    <name evidence="2" type="ORF">J2S41_007405</name>
</gene>
<organism evidence="2 3">
    <name type="scientific">Catenuloplanes atrovinosus</name>
    <dbReference type="NCBI Taxonomy" id="137266"/>
    <lineage>
        <taxon>Bacteria</taxon>
        <taxon>Bacillati</taxon>
        <taxon>Actinomycetota</taxon>
        <taxon>Actinomycetes</taxon>
        <taxon>Micromonosporales</taxon>
        <taxon>Micromonosporaceae</taxon>
        <taxon>Catenuloplanes</taxon>
    </lineage>
</organism>
<evidence type="ECO:0000313" key="3">
    <source>
        <dbReference type="Proteomes" id="UP001183643"/>
    </source>
</evidence>
<sequence length="373" mass="37016">MTRTIPGGPGLWIGGAAAAITVVSLSVALAGRSAEPPADPPVAAVTGTAAPAPISTAAPLATGPIGAGAPGGATAAPVSCPAATVTVADADGLTAALAGARPGAVISLADGVYPGQFVAAVPGAADAPITLCGGPGAILDGGGVKKGYGLHLNGASHWRVLGFTVRNAQKGVMADGVSYTTIAGLTVEQIGDEAVHLRRFSSDNVVEGNTIRGTGLRKPQFGEGVYVGTAESNWCDITDCAPDTSDRNVVRNNVITAVTAENIDIKEGTTGGAVDGNTFDGAALSGGHADSWVDVKGNAWTVSGNTGTNSSLDGFQTHSVVDGWGRGNVFTRNVANVNGPGYGFNLTPVEDNRVACDNEVTGATKGISNTRCS</sequence>
<dbReference type="SUPFAM" id="SSF51126">
    <property type="entry name" value="Pectin lyase-like"/>
    <property type="match status" value="1"/>
</dbReference>
<keyword evidence="1" id="KW-0472">Membrane</keyword>
<dbReference type="InterPro" id="IPR006626">
    <property type="entry name" value="PbH1"/>
</dbReference>
<dbReference type="InterPro" id="IPR011050">
    <property type="entry name" value="Pectin_lyase_fold/virulence"/>
</dbReference>
<protein>
    <recommendedName>
        <fullName evidence="4">Right handed beta helix domain-containing protein</fullName>
    </recommendedName>
</protein>
<dbReference type="Proteomes" id="UP001183643">
    <property type="component" value="Unassembled WGS sequence"/>
</dbReference>
<evidence type="ECO:0008006" key="4">
    <source>
        <dbReference type="Google" id="ProtNLM"/>
    </source>
</evidence>
<proteinExistence type="predicted"/>
<comment type="caution">
    <text evidence="2">The sequence shown here is derived from an EMBL/GenBank/DDBJ whole genome shotgun (WGS) entry which is preliminary data.</text>
</comment>
<keyword evidence="1" id="KW-1133">Transmembrane helix</keyword>
<evidence type="ECO:0000313" key="2">
    <source>
        <dbReference type="EMBL" id="MDR7280627.1"/>
    </source>
</evidence>
<name>A0AAE3YWQ4_9ACTN</name>
<dbReference type="SMART" id="SM00710">
    <property type="entry name" value="PbH1"/>
    <property type="match status" value="6"/>
</dbReference>
<feature type="transmembrane region" description="Helical" evidence="1">
    <location>
        <begin position="12"/>
        <end position="31"/>
    </location>
</feature>
<accession>A0AAE3YWQ4</accession>
<dbReference type="EMBL" id="JAVDYB010000001">
    <property type="protein sequence ID" value="MDR7280627.1"/>
    <property type="molecule type" value="Genomic_DNA"/>
</dbReference>